<dbReference type="EMBL" id="CQEJ01000005">
    <property type="protein sequence ID" value="CNK80569.1"/>
    <property type="molecule type" value="Genomic_DNA"/>
</dbReference>
<reference evidence="1 4" key="1">
    <citation type="submission" date="2015-03" db="EMBL/GenBank/DDBJ databases">
        <authorList>
            <person name="Murphy D."/>
        </authorList>
    </citation>
    <scope>NUCLEOTIDE SEQUENCE [LARGE SCALE GENOMIC DNA]</scope>
    <source>
        <strain evidence="1 4">IP06005</strain>
    </source>
</reference>
<dbReference type="PROSITE" id="PS51257">
    <property type="entry name" value="PROKAR_LIPOPROTEIN"/>
    <property type="match status" value="1"/>
</dbReference>
<dbReference type="EMBL" id="CQEH01000005">
    <property type="protein sequence ID" value="CNK86071.1"/>
    <property type="molecule type" value="Genomic_DNA"/>
</dbReference>
<keyword evidence="3" id="KW-1185">Reference proteome</keyword>
<dbReference type="Proteomes" id="UP000041595">
    <property type="component" value="Unassembled WGS sequence"/>
</dbReference>
<dbReference type="OrthoDB" id="9952039at2"/>
<reference evidence="2 3" key="2">
    <citation type="submission" date="2015-03" db="EMBL/GenBank/DDBJ databases">
        <authorList>
            <consortium name="Pathogen Informatics"/>
            <person name="Murphy D."/>
        </authorList>
    </citation>
    <scope>NUCLEOTIDE SEQUENCE [LARGE SCALE GENOMIC DNA]</scope>
    <source>
        <strain evidence="2 3">IP08791</strain>
    </source>
</reference>
<accession>A0A0T9TFY6</accession>
<evidence type="ECO:0000313" key="3">
    <source>
        <dbReference type="Proteomes" id="UP000038647"/>
    </source>
</evidence>
<dbReference type="AlphaFoldDB" id="A0A0T9TFY6"/>
<dbReference type="Proteomes" id="UP000038647">
    <property type="component" value="Unassembled WGS sequence"/>
</dbReference>
<protein>
    <recommendedName>
        <fullName evidence="5">Lipoprotein</fullName>
    </recommendedName>
</protein>
<evidence type="ECO:0008006" key="5">
    <source>
        <dbReference type="Google" id="ProtNLM"/>
    </source>
</evidence>
<organism evidence="1 4">
    <name type="scientific">Yersinia aldovae</name>
    <dbReference type="NCBI Taxonomy" id="29483"/>
    <lineage>
        <taxon>Bacteria</taxon>
        <taxon>Pseudomonadati</taxon>
        <taxon>Pseudomonadota</taxon>
        <taxon>Gammaproteobacteria</taxon>
        <taxon>Enterobacterales</taxon>
        <taxon>Yersiniaceae</taxon>
        <taxon>Yersinia</taxon>
    </lineage>
</organism>
<name>A0A0T9TFY6_YERAL</name>
<evidence type="ECO:0000313" key="4">
    <source>
        <dbReference type="Proteomes" id="UP000041595"/>
    </source>
</evidence>
<dbReference type="RefSeq" id="WP_042839269.1">
    <property type="nucleotide sequence ID" value="NZ_CABHPY010000072.1"/>
</dbReference>
<gene>
    <name evidence="1" type="ORF">ERS137965_01123</name>
    <name evidence="2" type="ORF">ERS137966_01487</name>
</gene>
<evidence type="ECO:0000313" key="2">
    <source>
        <dbReference type="EMBL" id="CNK86071.1"/>
    </source>
</evidence>
<proteinExistence type="predicted"/>
<evidence type="ECO:0000313" key="1">
    <source>
        <dbReference type="EMBL" id="CNK80569.1"/>
    </source>
</evidence>
<sequence length="75" mass="8388">MRYGTIGLLALLLTGCGGTWFPEQGNSEPRKAKFSVYGDQRTSAQRALSCHRSRHCTNDDWMNPDPDYVGFGVSY</sequence>